<dbReference type="HOGENOM" id="CLU_2282704_0_0_1"/>
<proteinExistence type="predicted"/>
<evidence type="ECO:0000313" key="1">
    <source>
        <dbReference type="EMBL" id="CCA27051.1"/>
    </source>
</evidence>
<dbReference type="AlphaFoldDB" id="F0WZX1"/>
<reference evidence="1" key="1">
    <citation type="journal article" date="2011" name="PLoS Biol.">
        <title>Gene gain and loss during evolution of obligate parasitism in the white rust pathogen of Arabidopsis thaliana.</title>
        <authorList>
            <person name="Kemen E."/>
            <person name="Gardiner A."/>
            <person name="Schultz-Larsen T."/>
            <person name="Kemen A.C."/>
            <person name="Balmuth A.L."/>
            <person name="Robert-Seilaniantz A."/>
            <person name="Bailey K."/>
            <person name="Holub E."/>
            <person name="Studholme D.J."/>
            <person name="Maclean D."/>
            <person name="Jones J.D."/>
        </authorList>
    </citation>
    <scope>NUCLEOTIDE SEQUENCE</scope>
</reference>
<dbReference type="EMBL" id="FR824491">
    <property type="protein sequence ID" value="CCA27051.1"/>
    <property type="molecule type" value="Genomic_DNA"/>
</dbReference>
<gene>
    <name evidence="1" type="primary">AlNc14C448G11713</name>
    <name evidence="1" type="ORF">ALNC14_131950</name>
</gene>
<protein>
    <submittedName>
        <fullName evidence="1">AlNc14C448G11713 protein</fullName>
    </submittedName>
</protein>
<sequence>MPPSLLKFNHFSKFNLHSAQIMKAFLLKTCSIFKIGALLAHQPLTDEKYANYVRILPTTQSESGVVSVGGLPVVVLSEEQVRIESIESVKPRSTYTVTFELG</sequence>
<organism evidence="1">
    <name type="scientific">Albugo laibachii Nc14</name>
    <dbReference type="NCBI Taxonomy" id="890382"/>
    <lineage>
        <taxon>Eukaryota</taxon>
        <taxon>Sar</taxon>
        <taxon>Stramenopiles</taxon>
        <taxon>Oomycota</taxon>
        <taxon>Peronosporomycetes</taxon>
        <taxon>Albuginales</taxon>
        <taxon>Albuginaceae</taxon>
        <taxon>Albugo</taxon>
    </lineage>
</organism>
<reference evidence="1" key="2">
    <citation type="submission" date="2011-02" db="EMBL/GenBank/DDBJ databases">
        <authorList>
            <person name="MacLean D."/>
        </authorList>
    </citation>
    <scope>NUCLEOTIDE SEQUENCE</scope>
</reference>
<name>F0WZX1_9STRA</name>
<accession>F0WZX1</accession>